<sequence>LTSLKNEYALRKYNIKNYLFLMVFKLGLDAAIFYLCCWKLRTSFLNMCSLSIILADLVMVSCTAAVWFLGGERSPVSSCFILAHSSAIFGALPLPMICLGLFDYCIEDTCIGNKSALCKFLRNVVLTLLVWTQAVIYSFVSVKAEVTVLDYARGIKAAVCVVEESSLIIYFILGLFTTVIFTKNSKERYPEETIESRPPLWFSLTLGFTIFWMPYLAVSVACLVFGYGVPAYITVNLLWLECTNSLLVGVVFWIKGRSLGPYSHLPENVCLWRIYWYLSKGTQQQQLPVAVFNPSKDKRNTLLYV</sequence>
<dbReference type="GeneTree" id="ENSGT00940000171598"/>
<dbReference type="AlphaFoldDB" id="A0A4W6G680"/>
<evidence type="ECO:0000313" key="2">
    <source>
        <dbReference type="Ensembl" id="ENSLCAP00010059089.1"/>
    </source>
</evidence>
<dbReference type="PANTHER" id="PTHR15573:SF0">
    <property type="entry name" value="G-PROTEIN COUPLED RECEPTOR 160-RELATED"/>
    <property type="match status" value="1"/>
</dbReference>
<feature type="transmembrane region" description="Helical" evidence="1">
    <location>
        <begin position="233"/>
        <end position="254"/>
    </location>
</feature>
<dbReference type="Ensembl" id="ENSLCAT00010060695.1">
    <property type="protein sequence ID" value="ENSLCAP00010059089.1"/>
    <property type="gene ID" value="ENSLCAG00010027547.1"/>
</dbReference>
<dbReference type="GO" id="GO:0043235">
    <property type="term" value="C:receptor complex"/>
    <property type="evidence" value="ECO:0007669"/>
    <property type="project" value="TreeGrafter"/>
</dbReference>
<feature type="transmembrane region" description="Helical" evidence="1">
    <location>
        <begin position="201"/>
        <end position="227"/>
    </location>
</feature>
<name>A0A4W6G680_LATCA</name>
<reference evidence="2" key="3">
    <citation type="submission" date="2025-09" db="UniProtKB">
        <authorList>
            <consortium name="Ensembl"/>
        </authorList>
    </citation>
    <scope>IDENTIFICATION</scope>
</reference>
<keyword evidence="3" id="KW-1185">Reference proteome</keyword>
<dbReference type="GO" id="GO:0005886">
    <property type="term" value="C:plasma membrane"/>
    <property type="evidence" value="ECO:0007669"/>
    <property type="project" value="TreeGrafter"/>
</dbReference>
<dbReference type="InParanoid" id="A0A4W6G680"/>
<reference evidence="3" key="1">
    <citation type="submission" date="2015-09" db="EMBL/GenBank/DDBJ databases">
        <authorList>
            <person name="Sai Rama Sridatta P."/>
        </authorList>
    </citation>
    <scope>NUCLEOTIDE SEQUENCE [LARGE SCALE GENOMIC DNA]</scope>
</reference>
<accession>A0A4W6G680</accession>
<dbReference type="Proteomes" id="UP000314980">
    <property type="component" value="Unassembled WGS sequence"/>
</dbReference>
<proteinExistence type="predicted"/>
<feature type="transmembrane region" description="Helical" evidence="1">
    <location>
        <begin position="44"/>
        <end position="69"/>
    </location>
</feature>
<dbReference type="PANTHER" id="PTHR15573">
    <property type="entry name" value="G-PROTEIN COUPLED RECEPTOR 160-RELATED"/>
    <property type="match status" value="1"/>
</dbReference>
<feature type="transmembrane region" description="Helical" evidence="1">
    <location>
        <begin position="81"/>
        <end position="102"/>
    </location>
</feature>
<feature type="transmembrane region" description="Helical" evidence="1">
    <location>
        <begin position="18"/>
        <end position="37"/>
    </location>
</feature>
<keyword evidence="1" id="KW-0812">Transmembrane</keyword>
<evidence type="ECO:0000256" key="1">
    <source>
        <dbReference type="SAM" id="Phobius"/>
    </source>
</evidence>
<protein>
    <submittedName>
        <fullName evidence="2">Uncharacterized protein</fullName>
    </submittedName>
</protein>
<dbReference type="InterPro" id="IPR042353">
    <property type="entry name" value="GPR160"/>
</dbReference>
<reference evidence="2" key="2">
    <citation type="submission" date="2025-08" db="UniProtKB">
        <authorList>
            <consortium name="Ensembl"/>
        </authorList>
    </citation>
    <scope>IDENTIFICATION</scope>
</reference>
<organism evidence="2 3">
    <name type="scientific">Lates calcarifer</name>
    <name type="common">Barramundi</name>
    <name type="synonym">Holocentrus calcarifer</name>
    <dbReference type="NCBI Taxonomy" id="8187"/>
    <lineage>
        <taxon>Eukaryota</taxon>
        <taxon>Metazoa</taxon>
        <taxon>Chordata</taxon>
        <taxon>Craniata</taxon>
        <taxon>Vertebrata</taxon>
        <taxon>Euteleostomi</taxon>
        <taxon>Actinopterygii</taxon>
        <taxon>Neopterygii</taxon>
        <taxon>Teleostei</taxon>
        <taxon>Neoteleostei</taxon>
        <taxon>Acanthomorphata</taxon>
        <taxon>Carangaria</taxon>
        <taxon>Carangaria incertae sedis</taxon>
        <taxon>Centropomidae</taxon>
        <taxon>Lates</taxon>
    </lineage>
</organism>
<keyword evidence="1" id="KW-0472">Membrane</keyword>
<feature type="transmembrane region" description="Helical" evidence="1">
    <location>
        <begin position="123"/>
        <end position="142"/>
    </location>
</feature>
<feature type="transmembrane region" description="Helical" evidence="1">
    <location>
        <begin position="154"/>
        <end position="181"/>
    </location>
</feature>
<evidence type="ECO:0000313" key="3">
    <source>
        <dbReference type="Proteomes" id="UP000314980"/>
    </source>
</evidence>
<keyword evidence="1" id="KW-1133">Transmembrane helix</keyword>